<name>A0ABW4ZNA6_9SPHI</name>
<dbReference type="Proteomes" id="UP001597387">
    <property type="component" value="Unassembled WGS sequence"/>
</dbReference>
<keyword evidence="2" id="KW-1185">Reference proteome</keyword>
<accession>A0ABW4ZNA6</accession>
<protein>
    <submittedName>
        <fullName evidence="1">Uncharacterized protein</fullName>
    </submittedName>
</protein>
<evidence type="ECO:0000313" key="1">
    <source>
        <dbReference type="EMBL" id="MFD2163337.1"/>
    </source>
</evidence>
<reference evidence="2" key="1">
    <citation type="journal article" date="2019" name="Int. J. Syst. Evol. Microbiol.">
        <title>The Global Catalogue of Microorganisms (GCM) 10K type strain sequencing project: providing services to taxonomists for standard genome sequencing and annotation.</title>
        <authorList>
            <consortium name="The Broad Institute Genomics Platform"/>
            <consortium name="The Broad Institute Genome Sequencing Center for Infectious Disease"/>
            <person name="Wu L."/>
            <person name="Ma J."/>
        </authorList>
    </citation>
    <scope>NUCLEOTIDE SEQUENCE [LARGE SCALE GENOMIC DNA]</scope>
    <source>
        <strain evidence="2">KCTC 42217</strain>
    </source>
</reference>
<proteinExistence type="predicted"/>
<dbReference type="EMBL" id="JBHUHZ010000002">
    <property type="protein sequence ID" value="MFD2163337.1"/>
    <property type="molecule type" value="Genomic_DNA"/>
</dbReference>
<sequence>MNLRYKILFNVELRHDYYSDMRCEDFEIVPSMVTKSALKGLGMLFKVIANRLIVLIKVGDSDNPVVTPGSSQKFTFFMRLKNRRFINFTNIGYHPSEGKRYYFSNINQTKVVTALYLNSKVPVYNSSAEYPIGMLAANGSDTVFEAIKPSNSAATHALTEQDYWLNRGKIQYVNSNDMVEVSSYLYLFNAIANTNFTINVFGLSITSGSYDLAVMDTVNLSYTDPQTSVPVRLENLPKGKYKIDVNGEVKYIYLDSDAVYDNIFGIIEVFNHLPPGNAFALFSASGKSKEPLFLINFANRALIWKYVAKSSDVTAVNDSRPLPDKVVFTSAGANQFVSAKPVLVSESTINTLSIESTALGTVSPIGNPSPDRLALIEMNGNSYYSAELHLNY</sequence>
<comment type="caution">
    <text evidence="1">The sequence shown here is derived from an EMBL/GenBank/DDBJ whole genome shotgun (WGS) entry which is preliminary data.</text>
</comment>
<gene>
    <name evidence="1" type="ORF">ACFSJU_13100</name>
</gene>
<dbReference type="RefSeq" id="WP_255901056.1">
    <property type="nucleotide sequence ID" value="NZ_JAFMZO010000002.1"/>
</dbReference>
<organism evidence="1 2">
    <name type="scientific">Paradesertivirga mongoliensis</name>
    <dbReference type="NCBI Taxonomy" id="2100740"/>
    <lineage>
        <taxon>Bacteria</taxon>
        <taxon>Pseudomonadati</taxon>
        <taxon>Bacteroidota</taxon>
        <taxon>Sphingobacteriia</taxon>
        <taxon>Sphingobacteriales</taxon>
        <taxon>Sphingobacteriaceae</taxon>
        <taxon>Paradesertivirga</taxon>
    </lineage>
</organism>
<evidence type="ECO:0000313" key="2">
    <source>
        <dbReference type="Proteomes" id="UP001597387"/>
    </source>
</evidence>